<evidence type="ECO:0000313" key="5">
    <source>
        <dbReference type="Proteomes" id="UP001208017"/>
    </source>
</evidence>
<keyword evidence="5" id="KW-1185">Reference proteome</keyword>
<proteinExistence type="predicted"/>
<keyword evidence="2 4" id="KW-0012">Acyltransferase</keyword>
<accession>A0ABT3X1E0</accession>
<evidence type="ECO:0000256" key="1">
    <source>
        <dbReference type="ARBA" id="ARBA00022679"/>
    </source>
</evidence>
<reference evidence="4 5" key="1">
    <citation type="submission" date="2022-11" db="EMBL/GenBank/DDBJ databases">
        <title>Study of microbial diversity in lake waters.</title>
        <authorList>
            <person name="Zhang J."/>
        </authorList>
    </citation>
    <scope>NUCLEOTIDE SEQUENCE [LARGE SCALE GENOMIC DNA]</scope>
    <source>
        <strain evidence="4 5">DT12</strain>
    </source>
</reference>
<dbReference type="Gene3D" id="3.40.630.30">
    <property type="match status" value="1"/>
</dbReference>
<sequence>MIRQATAEDRAAIQRLYEMLCPGEPVRVIASRIEEIADSPDHYLLVHVTDGKVDGSVFVSFCPDPMFGTLPYTVVENLIVDTEAQQRGIGRSLMHRVEELGREHSSTKIMLQSQRSREGVQTFFAGLGYDSDHTFGYKKVLGDKREPSF</sequence>
<dbReference type="Pfam" id="PF00583">
    <property type="entry name" value="Acetyltransf_1"/>
    <property type="match status" value="1"/>
</dbReference>
<dbReference type="EC" id="2.3.1.-" evidence="4"/>
<evidence type="ECO:0000313" key="4">
    <source>
        <dbReference type="EMBL" id="MCX7569787.1"/>
    </source>
</evidence>
<dbReference type="PROSITE" id="PS51186">
    <property type="entry name" value="GNAT"/>
    <property type="match status" value="1"/>
</dbReference>
<dbReference type="InterPro" id="IPR050832">
    <property type="entry name" value="Bact_Acetyltransf"/>
</dbReference>
<dbReference type="RefSeq" id="WP_267151040.1">
    <property type="nucleotide sequence ID" value="NZ_JAPMLT010000003.1"/>
</dbReference>
<dbReference type="Proteomes" id="UP001208017">
    <property type="component" value="Unassembled WGS sequence"/>
</dbReference>
<dbReference type="PANTHER" id="PTHR43877">
    <property type="entry name" value="AMINOALKYLPHOSPHONATE N-ACETYLTRANSFERASE-RELATED-RELATED"/>
    <property type="match status" value="1"/>
</dbReference>
<comment type="caution">
    <text evidence="4">The sequence shown here is derived from an EMBL/GenBank/DDBJ whole genome shotgun (WGS) entry which is preliminary data.</text>
</comment>
<dbReference type="CDD" id="cd04301">
    <property type="entry name" value="NAT_SF"/>
    <property type="match status" value="1"/>
</dbReference>
<feature type="domain" description="N-acetyltransferase" evidence="3">
    <location>
        <begin position="1"/>
        <end position="149"/>
    </location>
</feature>
<keyword evidence="1 4" id="KW-0808">Transferase</keyword>
<dbReference type="EMBL" id="JAPMLT010000003">
    <property type="protein sequence ID" value="MCX7569787.1"/>
    <property type="molecule type" value="Genomic_DNA"/>
</dbReference>
<dbReference type="SUPFAM" id="SSF55729">
    <property type="entry name" value="Acyl-CoA N-acyltransferases (Nat)"/>
    <property type="match status" value="1"/>
</dbReference>
<organism evidence="4 5">
    <name type="scientific">Tumebacillus lacus</name>
    <dbReference type="NCBI Taxonomy" id="2995335"/>
    <lineage>
        <taxon>Bacteria</taxon>
        <taxon>Bacillati</taxon>
        <taxon>Bacillota</taxon>
        <taxon>Bacilli</taxon>
        <taxon>Bacillales</taxon>
        <taxon>Alicyclobacillaceae</taxon>
        <taxon>Tumebacillus</taxon>
    </lineage>
</organism>
<dbReference type="InterPro" id="IPR016181">
    <property type="entry name" value="Acyl_CoA_acyltransferase"/>
</dbReference>
<protein>
    <submittedName>
        <fullName evidence="4">GNAT family N-acetyltransferase</fullName>
        <ecNumber evidence="4">2.3.1.-</ecNumber>
    </submittedName>
</protein>
<dbReference type="InterPro" id="IPR000182">
    <property type="entry name" value="GNAT_dom"/>
</dbReference>
<evidence type="ECO:0000256" key="2">
    <source>
        <dbReference type="ARBA" id="ARBA00023315"/>
    </source>
</evidence>
<name>A0ABT3X1E0_9BACL</name>
<gene>
    <name evidence="4" type="ORF">OS242_07400</name>
</gene>
<evidence type="ECO:0000259" key="3">
    <source>
        <dbReference type="PROSITE" id="PS51186"/>
    </source>
</evidence>
<dbReference type="GO" id="GO:0016746">
    <property type="term" value="F:acyltransferase activity"/>
    <property type="evidence" value="ECO:0007669"/>
    <property type="project" value="UniProtKB-KW"/>
</dbReference>